<dbReference type="Proteomes" id="UP000694251">
    <property type="component" value="Chromosome 6"/>
</dbReference>
<accession>A0A8T2CS17</accession>
<comment type="caution">
    <text evidence="3">The sequence shown here is derived from an EMBL/GenBank/DDBJ whole genome shotgun (WGS) entry which is preliminary data.</text>
</comment>
<evidence type="ECO:0000259" key="2">
    <source>
        <dbReference type="Pfam" id="PF14111"/>
    </source>
</evidence>
<dbReference type="PANTHER" id="PTHR31286:SF178">
    <property type="entry name" value="DUF4283 DOMAIN-CONTAINING PROTEIN"/>
    <property type="match status" value="1"/>
</dbReference>
<feature type="compositionally biased region" description="Basic and acidic residues" evidence="1">
    <location>
        <begin position="203"/>
        <end position="219"/>
    </location>
</feature>
<dbReference type="Pfam" id="PF14111">
    <property type="entry name" value="DUF4283"/>
    <property type="match status" value="1"/>
</dbReference>
<dbReference type="OrthoDB" id="10370670at2759"/>
<dbReference type="AlphaFoldDB" id="A0A8T2CS17"/>
<dbReference type="InterPro" id="IPR040256">
    <property type="entry name" value="At4g02000-like"/>
</dbReference>
<feature type="region of interest" description="Disordered" evidence="1">
    <location>
        <begin position="150"/>
        <end position="219"/>
    </location>
</feature>
<sequence length="484" mass="53520">MNKGKAAMVRIEVVKISGSLLSQRIQQFSLTLIGRLMNPSIQRMDSLVANMPKIWKLEDKIVGADLGKGIFQFNFQSEEDLQGVLQNVPYHFDGWMVSLVRWEPIISATYPSAINFWKSLCHSKWFQSSCFSNGGAQNTEFNKKAGSRFSEEYGDRRGGSRQQHLVKQMPQGNDGGWEKPRKPAAKRALEFSGEEPSGSFHYNLERGDNSRQSQKRYDKNLIPSWGKKKSFPGTWAENTEEAEKGMAKEDLMDSQYSDQGTIFTKKSAGPAWPKPLYQPKASSKVIQDSNMIENVPKVSDIGEEQKDSVMEDVPGVQDKSLKVGLNYSESTDDLLEDGECREKEDIDVHAPAEEAIEDEGNGTPEENMNVLQGNVQISNVSYADIGLVSKGLKGINLDSKNKLNSKGFSSQGIRGIKGNKNFSRVVASPGKRLLAKAMSFKSADDGNKQTAAGKNKVKEVTKAGGANRTLKKGMVDLPKPLAHT</sequence>
<reference evidence="3 4" key="1">
    <citation type="submission" date="2020-12" db="EMBL/GenBank/DDBJ databases">
        <title>Concerted genomic and epigenomic changes stabilize Arabidopsis allopolyploids.</title>
        <authorList>
            <person name="Chen Z."/>
        </authorList>
    </citation>
    <scope>NUCLEOTIDE SEQUENCE [LARGE SCALE GENOMIC DNA]</scope>
    <source>
        <strain evidence="3">As9502</strain>
        <tissue evidence="3">Leaf</tissue>
    </source>
</reference>
<keyword evidence="4" id="KW-1185">Reference proteome</keyword>
<dbReference type="EMBL" id="JAEFBJ010000006">
    <property type="protein sequence ID" value="KAG7599684.1"/>
    <property type="molecule type" value="Genomic_DNA"/>
</dbReference>
<organism evidence="3 4">
    <name type="scientific">Arabidopsis suecica</name>
    <name type="common">Swedish thale-cress</name>
    <name type="synonym">Cardaminopsis suecica</name>
    <dbReference type="NCBI Taxonomy" id="45249"/>
    <lineage>
        <taxon>Eukaryota</taxon>
        <taxon>Viridiplantae</taxon>
        <taxon>Streptophyta</taxon>
        <taxon>Embryophyta</taxon>
        <taxon>Tracheophyta</taxon>
        <taxon>Spermatophyta</taxon>
        <taxon>Magnoliopsida</taxon>
        <taxon>eudicotyledons</taxon>
        <taxon>Gunneridae</taxon>
        <taxon>Pentapetalae</taxon>
        <taxon>rosids</taxon>
        <taxon>malvids</taxon>
        <taxon>Brassicales</taxon>
        <taxon>Brassicaceae</taxon>
        <taxon>Camelineae</taxon>
        <taxon>Arabidopsis</taxon>
    </lineage>
</organism>
<dbReference type="InterPro" id="IPR025558">
    <property type="entry name" value="DUF4283"/>
</dbReference>
<evidence type="ECO:0000313" key="4">
    <source>
        <dbReference type="Proteomes" id="UP000694251"/>
    </source>
</evidence>
<evidence type="ECO:0000256" key="1">
    <source>
        <dbReference type="SAM" id="MobiDB-lite"/>
    </source>
</evidence>
<gene>
    <name evidence="3" type="ORF">ISN44_As06g038570</name>
</gene>
<proteinExistence type="predicted"/>
<evidence type="ECO:0000313" key="3">
    <source>
        <dbReference type="EMBL" id="KAG7599684.1"/>
    </source>
</evidence>
<feature type="domain" description="DUF4283" evidence="2">
    <location>
        <begin position="26"/>
        <end position="105"/>
    </location>
</feature>
<protein>
    <recommendedName>
        <fullName evidence="2">DUF4283 domain-containing protein</fullName>
    </recommendedName>
</protein>
<dbReference type="PANTHER" id="PTHR31286">
    <property type="entry name" value="GLYCINE-RICH CELL WALL STRUCTURAL PROTEIN 1.8-LIKE"/>
    <property type="match status" value="1"/>
</dbReference>
<name>A0A8T2CS17_ARASU</name>